<dbReference type="AlphaFoldDB" id="A0AAD6TVP8"/>
<keyword evidence="1" id="KW-1133">Transmembrane helix</keyword>
<gene>
    <name evidence="2" type="ORF">B0H15DRAFT_953327</name>
</gene>
<reference evidence="2" key="1">
    <citation type="submission" date="2023-03" db="EMBL/GenBank/DDBJ databases">
        <title>Massive genome expansion in bonnet fungi (Mycena s.s.) driven by repeated elements and novel gene families across ecological guilds.</title>
        <authorList>
            <consortium name="Lawrence Berkeley National Laboratory"/>
            <person name="Harder C.B."/>
            <person name="Miyauchi S."/>
            <person name="Viragh M."/>
            <person name="Kuo A."/>
            <person name="Thoen E."/>
            <person name="Andreopoulos B."/>
            <person name="Lu D."/>
            <person name="Skrede I."/>
            <person name="Drula E."/>
            <person name="Henrissat B."/>
            <person name="Morin E."/>
            <person name="Kohler A."/>
            <person name="Barry K."/>
            <person name="LaButti K."/>
            <person name="Morin E."/>
            <person name="Salamov A."/>
            <person name="Lipzen A."/>
            <person name="Mereny Z."/>
            <person name="Hegedus B."/>
            <person name="Baldrian P."/>
            <person name="Stursova M."/>
            <person name="Weitz H."/>
            <person name="Taylor A."/>
            <person name="Grigoriev I.V."/>
            <person name="Nagy L.G."/>
            <person name="Martin F."/>
            <person name="Kauserud H."/>
        </authorList>
    </citation>
    <scope>NUCLEOTIDE SEQUENCE</scope>
    <source>
        <strain evidence="2">CBHHK173m</strain>
    </source>
</reference>
<feature type="transmembrane region" description="Helical" evidence="1">
    <location>
        <begin position="143"/>
        <end position="162"/>
    </location>
</feature>
<evidence type="ECO:0000256" key="1">
    <source>
        <dbReference type="SAM" id="Phobius"/>
    </source>
</evidence>
<keyword evidence="1" id="KW-0472">Membrane</keyword>
<evidence type="ECO:0000313" key="2">
    <source>
        <dbReference type="EMBL" id="KAJ7080978.1"/>
    </source>
</evidence>
<sequence>MSTPTTDEIILSFGQLMYRDNVPHSVGFIFYGIYFVFFCVYLWFTIHRSATSRAAKVLFAAMILLFVSTTAQFVGDMVLNLEQIRGYLMWTEIPLADRRALWLQKFEPAYVLEKWPTLNFMISDSIVIWRASVMYSERRLGQIALWTVAFADVVIWAYAFALTSRDTEQRSKNPTIDQKLVTISLFI</sequence>
<dbReference type="Proteomes" id="UP001222325">
    <property type="component" value="Unassembled WGS sequence"/>
</dbReference>
<accession>A0AAD6TVP8</accession>
<keyword evidence="1" id="KW-0812">Transmembrane</keyword>
<proteinExistence type="predicted"/>
<feature type="transmembrane region" description="Helical" evidence="1">
    <location>
        <begin position="26"/>
        <end position="45"/>
    </location>
</feature>
<protein>
    <submittedName>
        <fullName evidence="2">Uncharacterized protein</fullName>
    </submittedName>
</protein>
<evidence type="ECO:0000313" key="3">
    <source>
        <dbReference type="Proteomes" id="UP001222325"/>
    </source>
</evidence>
<comment type="caution">
    <text evidence="2">The sequence shown here is derived from an EMBL/GenBank/DDBJ whole genome shotgun (WGS) entry which is preliminary data.</text>
</comment>
<name>A0AAD6TVP8_9AGAR</name>
<feature type="transmembrane region" description="Helical" evidence="1">
    <location>
        <begin position="57"/>
        <end position="75"/>
    </location>
</feature>
<organism evidence="2 3">
    <name type="scientific">Mycena belliarum</name>
    <dbReference type="NCBI Taxonomy" id="1033014"/>
    <lineage>
        <taxon>Eukaryota</taxon>
        <taxon>Fungi</taxon>
        <taxon>Dikarya</taxon>
        <taxon>Basidiomycota</taxon>
        <taxon>Agaricomycotina</taxon>
        <taxon>Agaricomycetes</taxon>
        <taxon>Agaricomycetidae</taxon>
        <taxon>Agaricales</taxon>
        <taxon>Marasmiineae</taxon>
        <taxon>Mycenaceae</taxon>
        <taxon>Mycena</taxon>
    </lineage>
</organism>
<dbReference type="EMBL" id="JARJCN010000052">
    <property type="protein sequence ID" value="KAJ7080978.1"/>
    <property type="molecule type" value="Genomic_DNA"/>
</dbReference>
<keyword evidence="3" id="KW-1185">Reference proteome</keyword>